<dbReference type="Gene3D" id="1.10.10.10">
    <property type="entry name" value="Winged helix-like DNA-binding domain superfamily/Winged helix DNA-binding domain"/>
    <property type="match status" value="1"/>
</dbReference>
<dbReference type="InterPro" id="IPR013324">
    <property type="entry name" value="RNA_pol_sigma_r3/r4-like"/>
</dbReference>
<keyword evidence="2" id="KW-0805">Transcription regulation</keyword>
<feature type="region of interest" description="Disordered" evidence="6">
    <location>
        <begin position="192"/>
        <end position="228"/>
    </location>
</feature>
<evidence type="ECO:0000256" key="6">
    <source>
        <dbReference type="SAM" id="MobiDB-lite"/>
    </source>
</evidence>
<dbReference type="Pfam" id="PF08281">
    <property type="entry name" value="Sigma70_r4_2"/>
    <property type="match status" value="1"/>
</dbReference>
<evidence type="ECO:0000259" key="7">
    <source>
        <dbReference type="Pfam" id="PF08281"/>
    </source>
</evidence>
<dbReference type="InterPro" id="IPR036388">
    <property type="entry name" value="WH-like_DNA-bd_sf"/>
</dbReference>
<dbReference type="Proteomes" id="UP001520654">
    <property type="component" value="Unassembled WGS sequence"/>
</dbReference>
<proteinExistence type="inferred from homology"/>
<feature type="domain" description="RNA polymerase sigma factor 70 region 4 type 2" evidence="7">
    <location>
        <begin position="134"/>
        <end position="185"/>
    </location>
</feature>
<accession>A0ABS8E1F6</accession>
<keyword evidence="5" id="KW-0804">Transcription</keyword>
<gene>
    <name evidence="8" type="ORF">K7B10_09370</name>
</gene>
<evidence type="ECO:0000256" key="4">
    <source>
        <dbReference type="ARBA" id="ARBA00023125"/>
    </source>
</evidence>
<evidence type="ECO:0000256" key="3">
    <source>
        <dbReference type="ARBA" id="ARBA00023082"/>
    </source>
</evidence>
<evidence type="ECO:0000313" key="9">
    <source>
        <dbReference type="Proteomes" id="UP001520654"/>
    </source>
</evidence>
<organism evidence="8 9">
    <name type="scientific">Streptomyces flavotricini</name>
    <dbReference type="NCBI Taxonomy" id="66888"/>
    <lineage>
        <taxon>Bacteria</taxon>
        <taxon>Bacillati</taxon>
        <taxon>Actinomycetota</taxon>
        <taxon>Actinomycetes</taxon>
        <taxon>Kitasatosporales</taxon>
        <taxon>Streptomycetaceae</taxon>
        <taxon>Streptomyces</taxon>
    </lineage>
</organism>
<reference evidence="8 9" key="1">
    <citation type="submission" date="2021-08" db="EMBL/GenBank/DDBJ databases">
        <title>Genomic Architecture of Streptomyces flavotricini NGL1 and Streptomyces erythrochromogenes HMS4 With Differential Plant Beneficial attributes and laccase production capabilities.</title>
        <authorList>
            <person name="Salwan R."/>
            <person name="Kaur R."/>
            <person name="Sharma V."/>
        </authorList>
    </citation>
    <scope>NUCLEOTIDE SEQUENCE [LARGE SCALE GENOMIC DNA]</scope>
    <source>
        <strain evidence="8 9">NGL1</strain>
    </source>
</reference>
<keyword evidence="3" id="KW-0731">Sigma factor</keyword>
<comment type="caution">
    <text evidence="8">The sequence shown here is derived from an EMBL/GenBank/DDBJ whole genome shotgun (WGS) entry which is preliminary data.</text>
</comment>
<evidence type="ECO:0000256" key="5">
    <source>
        <dbReference type="ARBA" id="ARBA00023163"/>
    </source>
</evidence>
<keyword evidence="9" id="KW-1185">Reference proteome</keyword>
<evidence type="ECO:0000313" key="8">
    <source>
        <dbReference type="EMBL" id="MCC0094986.1"/>
    </source>
</evidence>
<sequence>MPLPSRRRQPTPMSQWDPTARLSYWAFHANRRPSYMRFAYLQLGSDAAAEDAVDAAFDSIMNEWLRMLHMDRLDAYAWTILKQRLVDRQERRGGHGGRPSGPAAPEPMDISAFEAALKEARADQQYEVLTDTIRFYSAVSRLAERQRDAVLLRYGLQCTPGEAASVMGVDEATVRSQLGQAHRRLARMLDASAEPAGPTECAGPAECAGPTECADSAESPGSAESPES</sequence>
<evidence type="ECO:0000256" key="1">
    <source>
        <dbReference type="ARBA" id="ARBA00010641"/>
    </source>
</evidence>
<dbReference type="InterPro" id="IPR013249">
    <property type="entry name" value="RNA_pol_sigma70_r4_t2"/>
</dbReference>
<comment type="similarity">
    <text evidence="1">Belongs to the sigma-70 factor family. ECF subfamily.</text>
</comment>
<dbReference type="PANTHER" id="PTHR43133">
    <property type="entry name" value="RNA POLYMERASE ECF-TYPE SIGMA FACTO"/>
    <property type="match status" value="1"/>
</dbReference>
<dbReference type="SUPFAM" id="SSF88659">
    <property type="entry name" value="Sigma3 and sigma4 domains of RNA polymerase sigma factors"/>
    <property type="match status" value="1"/>
</dbReference>
<feature type="compositionally biased region" description="Low complexity" evidence="6">
    <location>
        <begin position="216"/>
        <end position="228"/>
    </location>
</feature>
<keyword evidence="4" id="KW-0238">DNA-binding</keyword>
<dbReference type="EMBL" id="JAINUL010000001">
    <property type="protein sequence ID" value="MCC0094986.1"/>
    <property type="molecule type" value="Genomic_DNA"/>
</dbReference>
<dbReference type="PANTHER" id="PTHR43133:SF50">
    <property type="entry name" value="ECF RNA POLYMERASE SIGMA FACTOR SIGM"/>
    <property type="match status" value="1"/>
</dbReference>
<evidence type="ECO:0000256" key="2">
    <source>
        <dbReference type="ARBA" id="ARBA00023015"/>
    </source>
</evidence>
<name>A0ABS8E1F6_9ACTN</name>
<dbReference type="NCBIfam" id="TIGR02937">
    <property type="entry name" value="sigma70-ECF"/>
    <property type="match status" value="1"/>
</dbReference>
<dbReference type="InterPro" id="IPR014284">
    <property type="entry name" value="RNA_pol_sigma-70_dom"/>
</dbReference>
<protein>
    <submittedName>
        <fullName evidence="8">Sigma-70 family RNA polymerase sigma factor</fullName>
    </submittedName>
</protein>
<dbReference type="InterPro" id="IPR039425">
    <property type="entry name" value="RNA_pol_sigma-70-like"/>
</dbReference>